<dbReference type="EC" id="3.1.4.12" evidence="6"/>
<keyword evidence="19" id="KW-0131">Cell cycle</keyword>
<evidence type="ECO:0000256" key="22">
    <source>
        <dbReference type="ARBA" id="ARBA00047675"/>
    </source>
</evidence>
<evidence type="ECO:0000259" key="34">
    <source>
        <dbReference type="Pfam" id="PF03372"/>
    </source>
</evidence>
<comment type="catalytic activity">
    <reaction evidence="28">
        <text>N-(tetracosanoyl)-sphing-4-enine-1-phosphocholine + H2O = N-tetracosanoyl-sphing-4-enine + phosphocholine + H(+)</text>
        <dbReference type="Rhea" id="RHEA:45324"/>
        <dbReference type="ChEBI" id="CHEBI:15377"/>
        <dbReference type="ChEBI" id="CHEBI:15378"/>
        <dbReference type="ChEBI" id="CHEBI:72965"/>
        <dbReference type="ChEBI" id="CHEBI:83360"/>
        <dbReference type="ChEBI" id="CHEBI:295975"/>
    </reaction>
    <physiologicalReaction direction="left-to-right" evidence="28">
        <dbReference type="Rhea" id="RHEA:45325"/>
    </physiologicalReaction>
</comment>
<keyword evidence="7" id="KW-0217">Developmental protein</keyword>
<evidence type="ECO:0000256" key="9">
    <source>
        <dbReference type="ARBA" id="ARBA00022553"/>
    </source>
</evidence>
<evidence type="ECO:0000313" key="35">
    <source>
        <dbReference type="Ensembl" id="ENSEASP00005030609.2"/>
    </source>
</evidence>
<evidence type="ECO:0000256" key="1">
    <source>
        <dbReference type="ARBA" id="ARBA00001946"/>
    </source>
</evidence>
<feature type="transmembrane region" description="Helical" evidence="33">
    <location>
        <begin position="12"/>
        <end position="31"/>
    </location>
</feature>
<dbReference type="KEGG" id="eai:106822434"/>
<protein>
    <recommendedName>
        <fullName evidence="29">Sphingomyelin phosphodiesterase 3</fullName>
        <ecNumber evidence="6">3.1.4.12</ecNumber>
    </recommendedName>
    <alternativeName>
        <fullName evidence="31">Neutral sphingomyelinase 2</fullName>
    </alternativeName>
    <alternativeName>
        <fullName evidence="30">Neutral sphingomyelinase II</fullName>
    </alternativeName>
</protein>
<evidence type="ECO:0000256" key="13">
    <source>
        <dbReference type="ARBA" id="ARBA00022919"/>
    </source>
</evidence>
<comment type="pathway">
    <text evidence="3">Lipid metabolism; sphingolipid metabolism.</text>
</comment>
<keyword evidence="33" id="KW-0812">Transmembrane</keyword>
<evidence type="ECO:0000313" key="36">
    <source>
        <dbReference type="Proteomes" id="UP000694387"/>
    </source>
</evidence>
<comment type="catalytic activity">
    <reaction evidence="25">
        <text>1-O-octadecyl-sn-glycero-3-phosphocholine + H2O = 1-O-octadecyl-sn-glycerol + phosphocholine + H(+)</text>
        <dbReference type="Rhea" id="RHEA:39923"/>
        <dbReference type="ChEBI" id="CHEBI:15377"/>
        <dbReference type="ChEBI" id="CHEBI:15378"/>
        <dbReference type="ChEBI" id="CHEBI:74001"/>
        <dbReference type="ChEBI" id="CHEBI:75216"/>
        <dbReference type="ChEBI" id="CHEBI:295975"/>
    </reaction>
    <physiologicalReaction direction="left-to-right" evidence="25">
        <dbReference type="Rhea" id="RHEA:39924"/>
    </physiologicalReaction>
</comment>
<dbReference type="GO" id="GO:0005886">
    <property type="term" value="C:plasma membrane"/>
    <property type="evidence" value="ECO:0007669"/>
    <property type="project" value="UniProtKB-SubCell"/>
</dbReference>
<dbReference type="InterPro" id="IPR005135">
    <property type="entry name" value="Endo/exonuclease/phosphatase"/>
</dbReference>
<keyword evidence="10" id="KW-0479">Metal-binding</keyword>
<dbReference type="GeneID" id="106822434"/>
<comment type="catalytic activity">
    <reaction evidence="21">
        <text>a sphingomyelin + H2O = phosphocholine + an N-acylsphing-4-enine + H(+)</text>
        <dbReference type="Rhea" id="RHEA:19253"/>
        <dbReference type="ChEBI" id="CHEBI:15377"/>
        <dbReference type="ChEBI" id="CHEBI:15378"/>
        <dbReference type="ChEBI" id="CHEBI:17636"/>
        <dbReference type="ChEBI" id="CHEBI:52639"/>
        <dbReference type="ChEBI" id="CHEBI:295975"/>
        <dbReference type="EC" id="3.1.4.12"/>
    </reaction>
    <physiologicalReaction direction="left-to-right" evidence="21">
        <dbReference type="Rhea" id="RHEA:19254"/>
    </physiologicalReaction>
</comment>
<dbReference type="GO" id="GO:0000139">
    <property type="term" value="C:Golgi membrane"/>
    <property type="evidence" value="ECO:0007669"/>
    <property type="project" value="UniProtKB-SubCell"/>
</dbReference>
<evidence type="ECO:0000256" key="33">
    <source>
        <dbReference type="SAM" id="Phobius"/>
    </source>
</evidence>
<evidence type="ECO:0000256" key="29">
    <source>
        <dbReference type="ARBA" id="ARBA00068544"/>
    </source>
</evidence>
<evidence type="ECO:0000256" key="23">
    <source>
        <dbReference type="ARBA" id="ARBA00048209"/>
    </source>
</evidence>
<comment type="catalytic activity">
    <reaction evidence="22">
        <text>a sphingosylphosphocholine + H2O = a sphingoid base + phosphocholine + H(+)</text>
        <dbReference type="Rhea" id="RHEA:45296"/>
        <dbReference type="ChEBI" id="CHEBI:15377"/>
        <dbReference type="ChEBI" id="CHEBI:15378"/>
        <dbReference type="ChEBI" id="CHEBI:84410"/>
        <dbReference type="ChEBI" id="CHEBI:85171"/>
        <dbReference type="ChEBI" id="CHEBI:295975"/>
    </reaction>
    <physiologicalReaction direction="left-to-right" evidence="22">
        <dbReference type="Rhea" id="RHEA:45297"/>
    </physiologicalReaction>
</comment>
<dbReference type="Proteomes" id="UP000694387">
    <property type="component" value="Chromosome 28"/>
</dbReference>
<dbReference type="GeneTree" id="ENSGT00400000022168"/>
<comment type="catalytic activity">
    <reaction evidence="24">
        <text>an N-(acyl)-sphingosylphosphocholine + H2O = an N-acyl-sphingoid base + phosphocholine + H(+)</text>
        <dbReference type="Rhea" id="RHEA:45300"/>
        <dbReference type="ChEBI" id="CHEBI:15377"/>
        <dbReference type="ChEBI" id="CHEBI:15378"/>
        <dbReference type="ChEBI" id="CHEBI:64583"/>
        <dbReference type="ChEBI" id="CHEBI:83273"/>
        <dbReference type="ChEBI" id="CHEBI:295975"/>
    </reaction>
    <physiologicalReaction direction="left-to-right" evidence="24">
        <dbReference type="Rhea" id="RHEA:45301"/>
    </physiologicalReaction>
</comment>
<evidence type="ECO:0000256" key="32">
    <source>
        <dbReference type="SAM" id="MobiDB-lite"/>
    </source>
</evidence>
<dbReference type="SUPFAM" id="SSF56219">
    <property type="entry name" value="DNase I-like"/>
    <property type="match status" value="1"/>
</dbReference>
<evidence type="ECO:0000256" key="28">
    <source>
        <dbReference type="ARBA" id="ARBA00051412"/>
    </source>
</evidence>
<keyword evidence="33" id="KW-1133">Transmembrane helix</keyword>
<evidence type="ECO:0000256" key="2">
    <source>
        <dbReference type="ARBA" id="ARBA00004193"/>
    </source>
</evidence>
<dbReference type="CTD" id="55512"/>
<evidence type="ECO:0000256" key="11">
    <source>
        <dbReference type="ARBA" id="ARBA00022801"/>
    </source>
</evidence>
<dbReference type="PANTHER" id="PTHR16320:SF8">
    <property type="entry name" value="SPHINGOMYELIN PHOSPHODIESTERASE 3"/>
    <property type="match status" value="1"/>
</dbReference>
<dbReference type="GO" id="GO:0005576">
    <property type="term" value="C:extracellular region"/>
    <property type="evidence" value="ECO:0007669"/>
    <property type="project" value="InterPro"/>
</dbReference>
<dbReference type="PANTHER" id="PTHR16320">
    <property type="entry name" value="SPHINGOMYELINASE FAMILY MEMBER"/>
    <property type="match status" value="1"/>
</dbReference>
<dbReference type="Pfam" id="PF03372">
    <property type="entry name" value="Exo_endo_phos"/>
    <property type="match status" value="1"/>
</dbReference>
<comment type="catalytic activity">
    <reaction evidence="27">
        <text>N-(15Z-tetracosenoyl)sphing-4-enine-1-phosphocholine + H2O = N-(15Z-tetracosenoyl)-sphing-4-enine + phosphocholine + H(+)</text>
        <dbReference type="Rhea" id="RHEA:45320"/>
        <dbReference type="ChEBI" id="CHEBI:15377"/>
        <dbReference type="ChEBI" id="CHEBI:15378"/>
        <dbReference type="ChEBI" id="CHEBI:74450"/>
        <dbReference type="ChEBI" id="CHEBI:74535"/>
        <dbReference type="ChEBI" id="CHEBI:295975"/>
    </reaction>
    <physiologicalReaction direction="left-to-right" evidence="27">
        <dbReference type="Rhea" id="RHEA:45321"/>
    </physiologicalReaction>
</comment>
<comment type="similarity">
    <text evidence="5">Belongs to the neutral sphingomyelinase family.</text>
</comment>
<evidence type="ECO:0000256" key="30">
    <source>
        <dbReference type="ARBA" id="ARBA00076605"/>
    </source>
</evidence>
<name>A0A8C4MXX2_EQUAS</name>
<reference evidence="35 36" key="1">
    <citation type="journal article" date="2020" name="Nat. Commun.">
        <title>Donkey genomes provide new insights into domestication and selection for coat color.</title>
        <authorList>
            <person name="Wang"/>
            <person name="C."/>
            <person name="Li"/>
            <person name="H."/>
            <person name="Guo"/>
            <person name="Y."/>
            <person name="Huang"/>
            <person name="J."/>
            <person name="Sun"/>
            <person name="Y."/>
            <person name="Min"/>
            <person name="J."/>
            <person name="Wang"/>
            <person name="J."/>
            <person name="Fang"/>
            <person name="X."/>
            <person name="Zhao"/>
            <person name="Z."/>
            <person name="Wang"/>
            <person name="S."/>
            <person name="Zhang"/>
            <person name="Y."/>
            <person name="Liu"/>
            <person name="Q."/>
            <person name="Jiang"/>
            <person name="Q."/>
            <person name="Wang"/>
            <person name="X."/>
            <person name="Guo"/>
            <person name="Y."/>
            <person name="Yang"/>
            <person name="C."/>
            <person name="Wang"/>
            <person name="Y."/>
            <person name="Tian"/>
            <person name="F."/>
            <person name="Zhuang"/>
            <person name="G."/>
            <person name="Fan"/>
            <person name="Y."/>
            <person name="Gao"/>
            <person name="Q."/>
            <person name="Li"/>
            <person name="Y."/>
            <person name="Ju"/>
            <person name="Z."/>
            <person name="Li"/>
            <person name="J."/>
            <person name="Li"/>
            <person name="R."/>
            <person name="Hou"/>
            <person name="M."/>
            <person name="Yang"/>
            <person name="G."/>
            <person name="Liu"/>
            <person name="G."/>
            <person name="Liu"/>
            <person name="W."/>
            <person name="Guo"/>
            <person name="J."/>
            <person name="Pan"/>
            <person name="S."/>
            <person name="Fan"/>
            <person name="G."/>
            <person name="Zhang"/>
            <person name="W."/>
            <person name="Zhang"/>
            <person name="R."/>
            <person name="Yu"/>
            <person name="J."/>
            <person name="Zhang"/>
            <person name="X."/>
            <person name="Yin"/>
            <person name="Q."/>
            <person name="Ji"/>
            <person name="C."/>
            <person name="Jin"/>
            <person name="Y."/>
            <person name="Yue"/>
            <person name="G."/>
            <person name="Liu"/>
            <person name="M."/>
            <person name="Xu"/>
            <person name="J."/>
            <person name="Liu"/>
            <person name="S."/>
            <person name="Jordana"/>
            <person name="J."/>
            <person name="Noce"/>
            <person name="A."/>
            <person name="Amills"/>
            <person name="M."/>
            <person name="Wu"/>
            <person name="D.D."/>
            <person name="Li"/>
            <person name="S."/>
            <person name="Zhou"/>
            <person name="X. and Zhong"/>
            <person name="J."/>
        </authorList>
    </citation>
    <scope>NUCLEOTIDE SEQUENCE [LARGE SCALE GENOMIC DNA]</scope>
</reference>
<evidence type="ECO:0000256" key="3">
    <source>
        <dbReference type="ARBA" id="ARBA00004760"/>
    </source>
</evidence>
<evidence type="ECO:0000256" key="27">
    <source>
        <dbReference type="ARBA" id="ARBA00050994"/>
    </source>
</evidence>
<keyword evidence="8" id="KW-1003">Cell membrane</keyword>
<dbReference type="AlphaFoldDB" id="A0A8C4MXX2"/>
<dbReference type="GO" id="GO:0006684">
    <property type="term" value="P:sphingomyelin metabolic process"/>
    <property type="evidence" value="ECO:0007669"/>
    <property type="project" value="TreeGrafter"/>
</dbReference>
<comment type="catalytic activity">
    <reaction evidence="26">
        <text>N-(hexadecanoyl)-sphing-4-enine-1-phosphocholine + H2O = N-hexadecanoylsphing-4-enine + phosphocholine + H(+)</text>
        <dbReference type="Rhea" id="RHEA:45644"/>
        <dbReference type="ChEBI" id="CHEBI:15377"/>
        <dbReference type="ChEBI" id="CHEBI:15378"/>
        <dbReference type="ChEBI" id="CHEBI:72959"/>
        <dbReference type="ChEBI" id="CHEBI:78646"/>
        <dbReference type="ChEBI" id="CHEBI:295975"/>
    </reaction>
    <physiologicalReaction direction="left-to-right" evidence="26">
        <dbReference type="Rhea" id="RHEA:45645"/>
    </physiologicalReaction>
</comment>
<organism evidence="35 36">
    <name type="scientific">Equus asinus</name>
    <name type="common">Donkey</name>
    <name type="synonym">Equus africanus asinus</name>
    <dbReference type="NCBI Taxonomy" id="9793"/>
    <lineage>
        <taxon>Eukaryota</taxon>
        <taxon>Metazoa</taxon>
        <taxon>Chordata</taxon>
        <taxon>Craniata</taxon>
        <taxon>Vertebrata</taxon>
        <taxon>Euteleostomi</taxon>
        <taxon>Mammalia</taxon>
        <taxon>Eutheria</taxon>
        <taxon>Laurasiatheria</taxon>
        <taxon>Perissodactyla</taxon>
        <taxon>Equidae</taxon>
        <taxon>Equus</taxon>
    </lineage>
</organism>
<keyword evidence="17" id="KW-0564">Palmitate</keyword>
<evidence type="ECO:0000256" key="25">
    <source>
        <dbReference type="ARBA" id="ARBA00049346"/>
    </source>
</evidence>
<dbReference type="Ensembl" id="ENSEAST00005033274.2">
    <property type="protein sequence ID" value="ENSEASP00005030609.2"/>
    <property type="gene ID" value="ENSEASG00005020830.2"/>
</dbReference>
<evidence type="ECO:0000256" key="20">
    <source>
        <dbReference type="ARBA" id="ARBA00037794"/>
    </source>
</evidence>
<keyword evidence="12" id="KW-0460">Magnesium</keyword>
<feature type="domain" description="Endonuclease/exonuclease/phosphatase" evidence="34">
    <location>
        <begin position="346"/>
        <end position="631"/>
    </location>
</feature>
<feature type="region of interest" description="Disordered" evidence="32">
    <location>
        <begin position="210"/>
        <end position="323"/>
    </location>
</feature>
<dbReference type="InterPro" id="IPR038772">
    <property type="entry name" value="Sph/SMPD2-like"/>
</dbReference>
<evidence type="ECO:0000256" key="15">
    <source>
        <dbReference type="ARBA" id="ARBA00023098"/>
    </source>
</evidence>
<feature type="compositionally biased region" description="Basic and acidic residues" evidence="32">
    <location>
        <begin position="212"/>
        <end position="222"/>
    </location>
</feature>
<keyword evidence="9" id="KW-0597">Phosphoprotein</keyword>
<feature type="transmembrane region" description="Helical" evidence="33">
    <location>
        <begin position="66"/>
        <end position="85"/>
    </location>
</feature>
<evidence type="ECO:0000256" key="5">
    <source>
        <dbReference type="ARBA" id="ARBA00006335"/>
    </source>
</evidence>
<comment type="catalytic activity">
    <reaction evidence="23">
        <text>1-hexadecanoyl-sn-glycero-3-phosphocholine + H2O = 1-hexadecanoyl-sn-glycerol + phosphocholine + H(+)</text>
        <dbReference type="Rhea" id="RHEA:41119"/>
        <dbReference type="ChEBI" id="CHEBI:15377"/>
        <dbReference type="ChEBI" id="CHEBI:15378"/>
        <dbReference type="ChEBI" id="CHEBI:72998"/>
        <dbReference type="ChEBI" id="CHEBI:75542"/>
        <dbReference type="ChEBI" id="CHEBI:295975"/>
    </reaction>
    <physiologicalReaction direction="left-to-right" evidence="23">
        <dbReference type="Rhea" id="RHEA:41120"/>
    </physiologicalReaction>
</comment>
<keyword evidence="13" id="KW-0746">Sphingolipid metabolism</keyword>
<dbReference type="OrthoDB" id="40902at2759"/>
<dbReference type="CDD" id="cd09078">
    <property type="entry name" value="nSMase"/>
    <property type="match status" value="1"/>
</dbReference>
<dbReference type="Gene3D" id="3.60.10.10">
    <property type="entry name" value="Endonuclease/exonuclease/phosphatase"/>
    <property type="match status" value="1"/>
</dbReference>
<accession>A0A8C4MXX2</accession>
<evidence type="ECO:0000256" key="21">
    <source>
        <dbReference type="ARBA" id="ARBA00047268"/>
    </source>
</evidence>
<sequence>MVLYTTPFPNSCLSALHAVSWALIFPCYWLVDRLLAPFIPTTYETRQRADDWCCLQLLCSYLFTPVYLALLVASLPFAFLGFLFWSPLQSARRPYIYSRLEDKGPAGGAALLSEWKGTGPGKSFCFTTANLCLLPESLARLNNVFNTQARAKEIGQRIRNGASRPQIKIYIDSPTNTSISAASFSSLVSPQGSDGVARAVPGSIKRTASVEYKGDSGRHPSDEAANGPASGELADSGSLEDACIVRIGSGDEGGRPPEADDPATGGQARNGAGGGSRGQTPNHSQRDGDSGSLGSHSASRESLVKARAGADSGSGEPGATNSKLPYKASVVKKAAARKRRHPDEAFDHEVSAFFPANLDFLCLQEVFDKRAAAKLKDQLHGYFEYILYDVGVYGCQGCCSFKFLNSGLFFASRYPIMDVAYHCYPNGRCSDSLASKGALFLKVQVGSTPQDQRIVGYISCTHLHALPEDSAIRCEQLDLLQDWLADFRKSTSSSSAANPEELVAFDVICGDFNFDNCSSDDKLEQQHSLFTRYKDPCRLGPGEEKPWAIGTLLDTDGLYDEDACTPENLQKVLESEEGRREYLAFPTSKSAGAGQKGRKDLLKGNGRRIDYMLYTEEGLCLDWKAEVEEFSFITQLSGLTDHLPVAMRLMVSAAEEEA</sequence>
<evidence type="ECO:0000256" key="10">
    <source>
        <dbReference type="ARBA" id="ARBA00022723"/>
    </source>
</evidence>
<reference evidence="35" key="3">
    <citation type="submission" date="2025-09" db="UniProtKB">
        <authorList>
            <consortium name="Ensembl"/>
        </authorList>
    </citation>
    <scope>IDENTIFICATION</scope>
</reference>
<keyword evidence="14" id="KW-0333">Golgi apparatus</keyword>
<keyword evidence="11" id="KW-0378">Hydrolase</keyword>
<comment type="pathway">
    <text evidence="4">Sphingolipid metabolism.</text>
</comment>
<evidence type="ECO:0000256" key="8">
    <source>
        <dbReference type="ARBA" id="ARBA00022475"/>
    </source>
</evidence>
<keyword evidence="36" id="KW-1185">Reference proteome</keyword>
<comment type="subcellular location">
    <subcellularLocation>
        <location evidence="2">Cell membrane</location>
        <topology evidence="2">Lipid-anchor</topology>
    </subcellularLocation>
    <subcellularLocation>
        <location evidence="20">Golgi apparatus membrane</location>
        <topology evidence="20">Lipid-anchor</topology>
    </subcellularLocation>
</comment>
<keyword evidence="16 33" id="KW-0472">Membrane</keyword>
<dbReference type="GO" id="GO:0004767">
    <property type="term" value="F:sphingomyelin phosphodiesterase activity"/>
    <property type="evidence" value="ECO:0007669"/>
    <property type="project" value="UniProtKB-EC"/>
</dbReference>
<gene>
    <name evidence="35" type="primary">SMPD3</name>
</gene>
<evidence type="ECO:0000256" key="19">
    <source>
        <dbReference type="ARBA" id="ARBA00023306"/>
    </source>
</evidence>
<evidence type="ECO:0000256" key="16">
    <source>
        <dbReference type="ARBA" id="ARBA00023136"/>
    </source>
</evidence>
<evidence type="ECO:0000256" key="12">
    <source>
        <dbReference type="ARBA" id="ARBA00022842"/>
    </source>
</evidence>
<evidence type="ECO:0000256" key="26">
    <source>
        <dbReference type="ARBA" id="ARBA00049371"/>
    </source>
</evidence>
<dbReference type="GO" id="GO:0046872">
    <property type="term" value="F:metal ion binding"/>
    <property type="evidence" value="ECO:0007669"/>
    <property type="project" value="UniProtKB-KW"/>
</dbReference>
<proteinExistence type="inferred from homology"/>
<evidence type="ECO:0000256" key="7">
    <source>
        <dbReference type="ARBA" id="ARBA00022473"/>
    </source>
</evidence>
<dbReference type="InterPro" id="IPR036691">
    <property type="entry name" value="Endo/exonu/phosph_ase_sf"/>
</dbReference>
<evidence type="ECO:0000256" key="4">
    <source>
        <dbReference type="ARBA" id="ARBA00004991"/>
    </source>
</evidence>
<dbReference type="FunFam" id="3.60.10.10:FF:000015">
    <property type="entry name" value="sphingomyelin phosphodiesterase 3"/>
    <property type="match status" value="1"/>
</dbReference>
<evidence type="ECO:0000256" key="18">
    <source>
        <dbReference type="ARBA" id="ARBA00023288"/>
    </source>
</evidence>
<evidence type="ECO:0000256" key="24">
    <source>
        <dbReference type="ARBA" id="ARBA00048325"/>
    </source>
</evidence>
<keyword evidence="15" id="KW-0443">Lipid metabolism</keyword>
<dbReference type="RefSeq" id="XP_014683110.1">
    <property type="nucleotide sequence ID" value="XM_014827624.3"/>
</dbReference>
<dbReference type="UniPathway" id="UPA00222"/>
<comment type="cofactor">
    <cofactor evidence="1">
        <name>Mg(2+)</name>
        <dbReference type="ChEBI" id="CHEBI:18420"/>
    </cofactor>
</comment>
<evidence type="ECO:0000256" key="17">
    <source>
        <dbReference type="ARBA" id="ARBA00023139"/>
    </source>
</evidence>
<evidence type="ECO:0000256" key="14">
    <source>
        <dbReference type="ARBA" id="ARBA00023034"/>
    </source>
</evidence>
<reference evidence="35" key="2">
    <citation type="submission" date="2025-08" db="UniProtKB">
        <authorList>
            <consortium name="Ensembl"/>
        </authorList>
    </citation>
    <scope>IDENTIFICATION</scope>
</reference>
<dbReference type="InterPro" id="IPR017766">
    <property type="entry name" value="Sphingomyelinase/PLipase_C"/>
</dbReference>
<evidence type="ECO:0000256" key="31">
    <source>
        <dbReference type="ARBA" id="ARBA00081703"/>
    </source>
</evidence>
<keyword evidence="18" id="KW-0449">Lipoprotein</keyword>
<evidence type="ECO:0000256" key="6">
    <source>
        <dbReference type="ARBA" id="ARBA00012369"/>
    </source>
</evidence>